<reference evidence="8 9" key="1">
    <citation type="submission" date="2018-09" db="EMBL/GenBank/DDBJ databases">
        <title>Phylogeny of the Shewanellaceae, and recommendation for two new genera, Pseudoshewanella and Parashewanella.</title>
        <authorList>
            <person name="Wang G."/>
        </authorList>
    </citation>
    <scope>NUCLEOTIDE SEQUENCE [LARGE SCALE GENOMIC DNA]</scope>
    <source>
        <strain evidence="8 9">KCTC 22492</strain>
    </source>
</reference>
<dbReference type="PANTHER" id="PTHR43519">
    <property type="entry name" value="ATP-DEPENDENT RNA HELICASE HRPB"/>
    <property type="match status" value="1"/>
</dbReference>
<dbReference type="Pfam" id="PF00271">
    <property type="entry name" value="Helicase_C"/>
    <property type="match status" value="1"/>
</dbReference>
<dbReference type="NCBIfam" id="TIGR01970">
    <property type="entry name" value="DEAH_box_HrpB"/>
    <property type="match status" value="1"/>
</dbReference>
<feature type="region of interest" description="Disordered" evidence="5">
    <location>
        <begin position="815"/>
        <end position="840"/>
    </location>
</feature>
<evidence type="ECO:0000313" key="8">
    <source>
        <dbReference type="EMBL" id="RJY12414.1"/>
    </source>
</evidence>
<dbReference type="InterPro" id="IPR007502">
    <property type="entry name" value="Helicase-assoc_dom"/>
</dbReference>
<dbReference type="InterPro" id="IPR010225">
    <property type="entry name" value="HrpB"/>
</dbReference>
<dbReference type="InterPro" id="IPR001650">
    <property type="entry name" value="Helicase_C-like"/>
</dbReference>
<dbReference type="Pfam" id="PF00270">
    <property type="entry name" value="DEAD"/>
    <property type="match status" value="1"/>
</dbReference>
<sequence length="840" mass="93680">MKLLPINSILPSLKASFSTCSQFLIQSPTGSGKSTALPAVLLDWPEISGKILMLEPRRVATRSIAEYISKLKGEHVGQQVGYRVRGETKVSKHTRLEIVTEGILTRMIQQDPELTGIDTIIFDEVHERHLTTDLGLALALEVQQSLREDLKIILMSATLAQKELKAQLPNAIILQSEGRSFPVNISYSSPKSAAVHGTSPWLDHMGETILRLTSTSQSMNEVGDILAFLPGKSEILKLQSYLDQRISQQCIVMPLYGELSHQQQDAAIKPHTGQQGQKQKIVLATNVAESSLTIEGIRTVVDSGLKRHASYNPKSDVTRLSLKPISQASATQRSGRAGRVSAGQCIRLWREEDHLRRLENDEPEIMNADLLSMAHNCAYWGARQFNDLPLLNQPPAIHEIKAWNLLKRLEFVDNDNKLTIEGKKAYELGCDPRLAHMLLRAQALTATQDNQLLVLACVLASVLEARGLPRRGCDIQNYLNISHSGLAAKQTKAWLAKFGISANVNQVTQLARWQDIGLLLAFAFPDRIAKNRGNGSFITAIGSGVVIAEEESLAQAKFVVIAILQETESKSNAKAYLACQLNPISLGTHLDYLVTSKLHSSWDENTGRFIAEKQHALGAIVIKREPIRKLSTEQRTQAILQQVENKGLDLLEWPENTQQLQIRIKLAKNLLSETMKWPDVDAKSLLSTCKDWLAPYVTEINNLKQLAKLDTFQLIFNQLDWQQQQLLNQEFPEKWSLVTGTKAPIRYTEDGRALMSLKLQEAFGQAQSPSLAKGKLLVTMELLSPARRPLAITADLAAFWSGSYEQVKKEMRGRYPKHPWPDDPLQAQATKLTKRKLAKN</sequence>
<dbReference type="InterPro" id="IPR013689">
    <property type="entry name" value="RNA_helicase_ATP-dep_HrpB_C"/>
</dbReference>
<dbReference type="Pfam" id="PF24473">
    <property type="entry name" value="CON_HrpB"/>
    <property type="match status" value="1"/>
</dbReference>
<keyword evidence="1" id="KW-0547">Nucleotide-binding</keyword>
<evidence type="ECO:0000259" key="6">
    <source>
        <dbReference type="PROSITE" id="PS51192"/>
    </source>
</evidence>
<feature type="domain" description="Helicase ATP-binding" evidence="6">
    <location>
        <begin position="14"/>
        <end position="177"/>
    </location>
</feature>
<dbReference type="GO" id="GO:0005524">
    <property type="term" value="F:ATP binding"/>
    <property type="evidence" value="ECO:0007669"/>
    <property type="project" value="UniProtKB-KW"/>
</dbReference>
<dbReference type="SMART" id="SM00847">
    <property type="entry name" value="HA2"/>
    <property type="match status" value="1"/>
</dbReference>
<dbReference type="OrthoDB" id="9805617at2"/>
<evidence type="ECO:0000256" key="5">
    <source>
        <dbReference type="SAM" id="MobiDB-lite"/>
    </source>
</evidence>
<keyword evidence="3 8" id="KW-0347">Helicase</keyword>
<accession>A0A3A6TJJ5</accession>
<dbReference type="AlphaFoldDB" id="A0A3A6TJJ5"/>
<dbReference type="InterPro" id="IPR027417">
    <property type="entry name" value="P-loop_NTPase"/>
</dbReference>
<dbReference type="PROSITE" id="PS51192">
    <property type="entry name" value="HELICASE_ATP_BIND_1"/>
    <property type="match status" value="1"/>
</dbReference>
<dbReference type="InterPro" id="IPR011545">
    <property type="entry name" value="DEAD/DEAH_box_helicase_dom"/>
</dbReference>
<dbReference type="PIRSF" id="PIRSF005496">
    <property type="entry name" value="ATP_hel_hrpB"/>
    <property type="match status" value="1"/>
</dbReference>
<evidence type="ECO:0000256" key="2">
    <source>
        <dbReference type="ARBA" id="ARBA00022801"/>
    </source>
</evidence>
<feature type="domain" description="Helicase C-terminal" evidence="7">
    <location>
        <begin position="214"/>
        <end position="385"/>
    </location>
</feature>
<evidence type="ECO:0000259" key="7">
    <source>
        <dbReference type="PROSITE" id="PS51194"/>
    </source>
</evidence>
<keyword evidence="4" id="KW-0067">ATP-binding</keyword>
<dbReference type="CDD" id="cd18791">
    <property type="entry name" value="SF2_C_RHA"/>
    <property type="match status" value="1"/>
</dbReference>
<dbReference type="InterPro" id="IPR049614">
    <property type="entry name" value="HrpB_DEXH"/>
</dbReference>
<protein>
    <submittedName>
        <fullName evidence="8">ATP-dependent helicase HrpB</fullName>
    </submittedName>
</protein>
<dbReference type="InterPro" id="IPR014001">
    <property type="entry name" value="Helicase_ATP-bd"/>
</dbReference>
<name>A0A3A6TJJ5_9GAMM</name>
<dbReference type="EMBL" id="QYYH01000075">
    <property type="protein sequence ID" value="RJY12414.1"/>
    <property type="molecule type" value="Genomic_DNA"/>
</dbReference>
<dbReference type="GO" id="GO:0004386">
    <property type="term" value="F:helicase activity"/>
    <property type="evidence" value="ECO:0007669"/>
    <property type="project" value="UniProtKB-KW"/>
</dbReference>
<dbReference type="InterPro" id="IPR056329">
    <property type="entry name" value="CON_HrpB"/>
</dbReference>
<organism evidence="8 9">
    <name type="scientific">Parashewanella spongiae</name>
    <dbReference type="NCBI Taxonomy" id="342950"/>
    <lineage>
        <taxon>Bacteria</taxon>
        <taxon>Pseudomonadati</taxon>
        <taxon>Pseudomonadota</taxon>
        <taxon>Gammaproteobacteria</taxon>
        <taxon>Alteromonadales</taxon>
        <taxon>Shewanellaceae</taxon>
        <taxon>Parashewanella</taxon>
    </lineage>
</organism>
<dbReference type="CDD" id="cd17990">
    <property type="entry name" value="DEXHc_HrpB"/>
    <property type="match status" value="1"/>
</dbReference>
<dbReference type="FunFam" id="3.40.50.300:FF:002125">
    <property type="entry name" value="ATP-dependent helicase HrpB"/>
    <property type="match status" value="1"/>
</dbReference>
<dbReference type="SMART" id="SM00490">
    <property type="entry name" value="HELICc"/>
    <property type="match status" value="1"/>
</dbReference>
<evidence type="ECO:0000256" key="4">
    <source>
        <dbReference type="ARBA" id="ARBA00022840"/>
    </source>
</evidence>
<comment type="caution">
    <text evidence="8">The sequence shown here is derived from an EMBL/GenBank/DDBJ whole genome shotgun (WGS) entry which is preliminary data.</text>
</comment>
<dbReference type="Pfam" id="PF08482">
    <property type="entry name" value="HrpB_C"/>
    <property type="match status" value="1"/>
</dbReference>
<evidence type="ECO:0000256" key="3">
    <source>
        <dbReference type="ARBA" id="ARBA00022806"/>
    </source>
</evidence>
<dbReference type="Proteomes" id="UP000273022">
    <property type="component" value="Unassembled WGS sequence"/>
</dbReference>
<gene>
    <name evidence="8" type="primary">hrpB</name>
    <name evidence="8" type="ORF">D5R81_12415</name>
</gene>
<dbReference type="RefSeq" id="WP_121853953.1">
    <property type="nucleotide sequence ID" value="NZ_CP037952.1"/>
</dbReference>
<dbReference type="Gene3D" id="3.40.50.300">
    <property type="entry name" value="P-loop containing nucleotide triphosphate hydrolases"/>
    <property type="match status" value="2"/>
</dbReference>
<dbReference type="SMART" id="SM00487">
    <property type="entry name" value="DEXDc"/>
    <property type="match status" value="1"/>
</dbReference>
<dbReference type="GO" id="GO:0003676">
    <property type="term" value="F:nucleic acid binding"/>
    <property type="evidence" value="ECO:0007669"/>
    <property type="project" value="InterPro"/>
</dbReference>
<evidence type="ECO:0000256" key="1">
    <source>
        <dbReference type="ARBA" id="ARBA00022741"/>
    </source>
</evidence>
<dbReference type="Gene3D" id="1.20.120.1080">
    <property type="match status" value="1"/>
</dbReference>
<dbReference type="PROSITE" id="PS51194">
    <property type="entry name" value="HELICASE_CTER"/>
    <property type="match status" value="1"/>
</dbReference>
<dbReference type="GO" id="GO:0016787">
    <property type="term" value="F:hydrolase activity"/>
    <property type="evidence" value="ECO:0007669"/>
    <property type="project" value="UniProtKB-KW"/>
</dbReference>
<evidence type="ECO:0000313" key="9">
    <source>
        <dbReference type="Proteomes" id="UP000273022"/>
    </source>
</evidence>
<keyword evidence="2" id="KW-0378">Hydrolase</keyword>
<dbReference type="PANTHER" id="PTHR43519:SF1">
    <property type="entry name" value="ATP-DEPENDENT RNA HELICASE HRPB"/>
    <property type="match status" value="1"/>
</dbReference>
<proteinExistence type="predicted"/>
<dbReference type="SUPFAM" id="SSF52540">
    <property type="entry name" value="P-loop containing nucleoside triphosphate hydrolases"/>
    <property type="match status" value="1"/>
</dbReference>
<keyword evidence="9" id="KW-1185">Reference proteome</keyword>